<evidence type="ECO:0000313" key="2">
    <source>
        <dbReference type="EMBL" id="GGZ78346.1"/>
    </source>
</evidence>
<dbReference type="RefSeq" id="WP_013755334.1">
    <property type="nucleotide sequence ID" value="NZ_BMZC01000014.1"/>
</dbReference>
<sequence length="168" mass="18804">MLLISGTKIHISWIVLAVGCSCICSSSNGWAKTNTILEKHIEVAQATIAARLQSIEDATSALQKLNDEIAQQKADILESRTAGPSEPVVYYKQKTLLDWPLDSAYRSHQDYKVVLNFNNASQVAKLDEQYQTWINDGWYIVKSVITRNDPDNTNQSTVSLRLGKLSNY</sequence>
<accession>A0A8H9IF84</accession>
<evidence type="ECO:0000256" key="1">
    <source>
        <dbReference type="SAM" id="Coils"/>
    </source>
</evidence>
<proteinExistence type="predicted"/>
<dbReference type="AlphaFoldDB" id="A0A8H9IF84"/>
<organism evidence="2 3">
    <name type="scientific">Paraglaciecola chathamensis</name>
    <dbReference type="NCBI Taxonomy" id="368405"/>
    <lineage>
        <taxon>Bacteria</taxon>
        <taxon>Pseudomonadati</taxon>
        <taxon>Pseudomonadota</taxon>
        <taxon>Gammaproteobacteria</taxon>
        <taxon>Alteromonadales</taxon>
        <taxon>Alteromonadaceae</taxon>
        <taxon>Paraglaciecola</taxon>
    </lineage>
</organism>
<dbReference type="Proteomes" id="UP000622604">
    <property type="component" value="Unassembled WGS sequence"/>
</dbReference>
<name>A0A8H9IF84_9ALTE</name>
<keyword evidence="1" id="KW-0175">Coiled coil</keyword>
<comment type="caution">
    <text evidence="2">The sequence shown here is derived from an EMBL/GenBank/DDBJ whole genome shotgun (WGS) entry which is preliminary data.</text>
</comment>
<dbReference type="EMBL" id="BMZC01000014">
    <property type="protein sequence ID" value="GGZ78346.1"/>
    <property type="molecule type" value="Genomic_DNA"/>
</dbReference>
<evidence type="ECO:0000313" key="3">
    <source>
        <dbReference type="Proteomes" id="UP000622604"/>
    </source>
</evidence>
<reference evidence="2 3" key="1">
    <citation type="journal article" date="2014" name="Int. J. Syst. Evol. Microbiol.">
        <title>Complete genome sequence of Corynebacterium casei LMG S-19264T (=DSM 44701T), isolated from a smear-ripened cheese.</title>
        <authorList>
            <consortium name="US DOE Joint Genome Institute (JGI-PGF)"/>
            <person name="Walter F."/>
            <person name="Albersmeier A."/>
            <person name="Kalinowski J."/>
            <person name="Ruckert C."/>
        </authorList>
    </citation>
    <scope>NUCLEOTIDE SEQUENCE [LARGE SCALE GENOMIC DNA]</scope>
    <source>
        <strain evidence="2 3">KCTC 32337</strain>
    </source>
</reference>
<protein>
    <submittedName>
        <fullName evidence="2">Uncharacterized protein</fullName>
    </submittedName>
</protein>
<gene>
    <name evidence="2" type="ORF">GCM10011274_40630</name>
</gene>
<feature type="coiled-coil region" evidence="1">
    <location>
        <begin position="55"/>
        <end position="82"/>
    </location>
</feature>